<comment type="function">
    <text evidence="2">Pyridoxal 5'-phosphate (PLP)-binding protein, which is involved in PLP homeostasis.</text>
</comment>
<evidence type="ECO:0000256" key="4">
    <source>
        <dbReference type="RuleBase" id="RU004514"/>
    </source>
</evidence>
<dbReference type="NCBIfam" id="TIGR00044">
    <property type="entry name" value="YggS family pyridoxal phosphate-dependent enzyme"/>
    <property type="match status" value="1"/>
</dbReference>
<comment type="similarity">
    <text evidence="2 4">Belongs to the pyridoxal phosphate-binding protein YggS/PROSC family.</text>
</comment>
<dbReference type="HAMAP" id="MF_02087">
    <property type="entry name" value="PLP_homeostasis"/>
    <property type="match status" value="1"/>
</dbReference>
<comment type="cofactor">
    <cofactor evidence="3">
        <name>pyridoxal 5'-phosphate</name>
        <dbReference type="ChEBI" id="CHEBI:597326"/>
    </cofactor>
</comment>
<evidence type="ECO:0000313" key="6">
    <source>
        <dbReference type="EMBL" id="MBB5719263.1"/>
    </source>
</evidence>
<dbReference type="InterPro" id="IPR011078">
    <property type="entry name" value="PyrdxlP_homeostasis"/>
</dbReference>
<dbReference type="SUPFAM" id="SSF51419">
    <property type="entry name" value="PLP-binding barrel"/>
    <property type="match status" value="1"/>
</dbReference>
<evidence type="ECO:0000256" key="3">
    <source>
        <dbReference type="PIRSR" id="PIRSR004848-1"/>
    </source>
</evidence>
<feature type="domain" description="Alanine racemase N-terminal" evidence="5">
    <location>
        <begin position="16"/>
        <end position="225"/>
    </location>
</feature>
<dbReference type="Pfam" id="PF01168">
    <property type="entry name" value="Ala_racemase_N"/>
    <property type="match status" value="1"/>
</dbReference>
<keyword evidence="1 2" id="KW-0663">Pyridoxal phosphate</keyword>
<feature type="modified residue" description="N6-(pyridoxal phosphate)lysine" evidence="2 3">
    <location>
        <position position="43"/>
    </location>
</feature>
<organism evidence="6 7">
    <name type="scientific">Stakelama sediminis</name>
    <dbReference type="NCBI Taxonomy" id="463200"/>
    <lineage>
        <taxon>Bacteria</taxon>
        <taxon>Pseudomonadati</taxon>
        <taxon>Pseudomonadota</taxon>
        <taxon>Alphaproteobacteria</taxon>
        <taxon>Sphingomonadales</taxon>
        <taxon>Sphingomonadaceae</taxon>
        <taxon>Stakelama</taxon>
    </lineage>
</organism>
<dbReference type="EMBL" id="JACIJI010000003">
    <property type="protein sequence ID" value="MBB5719263.1"/>
    <property type="molecule type" value="Genomic_DNA"/>
</dbReference>
<protein>
    <recommendedName>
        <fullName evidence="2">Pyridoxal phosphate homeostasis protein</fullName>
        <shortName evidence="2">PLP homeostasis protein</shortName>
    </recommendedName>
</protein>
<dbReference type="GO" id="GO:0030170">
    <property type="term" value="F:pyridoxal phosphate binding"/>
    <property type="evidence" value="ECO:0007669"/>
    <property type="project" value="UniProtKB-UniRule"/>
</dbReference>
<dbReference type="CDD" id="cd00635">
    <property type="entry name" value="PLPDE_III_YBL036c_like"/>
    <property type="match status" value="1"/>
</dbReference>
<dbReference type="AlphaFoldDB" id="A0A840Z040"/>
<evidence type="ECO:0000256" key="1">
    <source>
        <dbReference type="ARBA" id="ARBA00022898"/>
    </source>
</evidence>
<evidence type="ECO:0000259" key="5">
    <source>
        <dbReference type="Pfam" id="PF01168"/>
    </source>
</evidence>
<dbReference type="Gene3D" id="3.20.20.10">
    <property type="entry name" value="Alanine racemase"/>
    <property type="match status" value="1"/>
</dbReference>
<name>A0A840Z040_9SPHN</name>
<dbReference type="Proteomes" id="UP000554342">
    <property type="component" value="Unassembled WGS sequence"/>
</dbReference>
<sequence length="227" mass="24289">MEAETASAETASDRLHAVREHMARAARTADRKVDDITLIAVSKFHDADAIAPLIEAGQRVFGENRVQEAARKWPVLRERTPDIALHLVGQLQSNKADDAVQLFDAIHSLDRSSLVGALAKAMDRHDRRPACFIQVNIGDEPQKGGCTIAALPALLSEARTAGLPVGGLMCVPPLEVEPAPYFALLGKLARDHGLSELSMGMSADYATAITIGATHVRVGTALFGPRT</sequence>
<dbReference type="FunFam" id="3.20.20.10:FF:000018">
    <property type="entry name" value="Pyridoxal phosphate homeostasis protein"/>
    <property type="match status" value="1"/>
</dbReference>
<dbReference type="PIRSF" id="PIRSF004848">
    <property type="entry name" value="YBL036c_PLPDEIII"/>
    <property type="match status" value="1"/>
</dbReference>
<reference evidence="6 7" key="1">
    <citation type="submission" date="2020-08" db="EMBL/GenBank/DDBJ databases">
        <title>Genomic Encyclopedia of Type Strains, Phase IV (KMG-IV): sequencing the most valuable type-strain genomes for metagenomic binning, comparative biology and taxonomic classification.</title>
        <authorList>
            <person name="Goeker M."/>
        </authorList>
    </citation>
    <scope>NUCLEOTIDE SEQUENCE [LARGE SCALE GENOMIC DNA]</scope>
    <source>
        <strain evidence="6 7">DSM 27203</strain>
    </source>
</reference>
<accession>A0A840Z040</accession>
<dbReference type="InterPro" id="IPR001608">
    <property type="entry name" value="Ala_racemase_N"/>
</dbReference>
<evidence type="ECO:0000313" key="7">
    <source>
        <dbReference type="Proteomes" id="UP000554342"/>
    </source>
</evidence>
<dbReference type="PANTHER" id="PTHR10146">
    <property type="entry name" value="PROLINE SYNTHETASE CO-TRANSCRIBED BACTERIAL HOMOLOG PROTEIN"/>
    <property type="match status" value="1"/>
</dbReference>
<gene>
    <name evidence="6" type="ORF">FHR23_002201</name>
</gene>
<dbReference type="InterPro" id="IPR029066">
    <property type="entry name" value="PLP-binding_barrel"/>
</dbReference>
<dbReference type="RefSeq" id="WP_184003801.1">
    <property type="nucleotide sequence ID" value="NZ_BAABIF010000012.1"/>
</dbReference>
<dbReference type="PANTHER" id="PTHR10146:SF14">
    <property type="entry name" value="PYRIDOXAL PHOSPHATE HOMEOSTASIS PROTEIN"/>
    <property type="match status" value="1"/>
</dbReference>
<proteinExistence type="inferred from homology"/>
<evidence type="ECO:0000256" key="2">
    <source>
        <dbReference type="HAMAP-Rule" id="MF_02087"/>
    </source>
</evidence>
<keyword evidence="7" id="KW-1185">Reference proteome</keyword>
<comment type="caution">
    <text evidence="6">The sequence shown here is derived from an EMBL/GenBank/DDBJ whole genome shotgun (WGS) entry which is preliminary data.</text>
</comment>